<organism evidence="11 12">
    <name type="scientific">Jiella pelagia</name>
    <dbReference type="NCBI Taxonomy" id="2986949"/>
    <lineage>
        <taxon>Bacteria</taxon>
        <taxon>Pseudomonadati</taxon>
        <taxon>Pseudomonadota</taxon>
        <taxon>Alphaproteobacteria</taxon>
        <taxon>Hyphomicrobiales</taxon>
        <taxon>Aurantimonadaceae</taxon>
        <taxon>Jiella</taxon>
    </lineage>
</organism>
<evidence type="ECO:0000256" key="1">
    <source>
        <dbReference type="ARBA" id="ARBA00004429"/>
    </source>
</evidence>
<keyword evidence="5 9" id="KW-0812">Transmembrane</keyword>
<feature type="transmembrane region" description="Helical" evidence="9">
    <location>
        <begin position="91"/>
        <end position="109"/>
    </location>
</feature>
<keyword evidence="7 9" id="KW-0472">Membrane</keyword>
<evidence type="ECO:0000256" key="2">
    <source>
        <dbReference type="ARBA" id="ARBA00022448"/>
    </source>
</evidence>
<evidence type="ECO:0000256" key="8">
    <source>
        <dbReference type="ARBA" id="ARBA00038436"/>
    </source>
</evidence>
<keyword evidence="6 9" id="KW-1133">Transmembrane helix</keyword>
<comment type="similarity">
    <text evidence="8 9">Belongs to the TRAP transporter small permease family.</text>
</comment>
<feature type="domain" description="Tripartite ATP-independent periplasmic transporters DctQ component" evidence="10">
    <location>
        <begin position="29"/>
        <end position="159"/>
    </location>
</feature>
<evidence type="ECO:0000313" key="12">
    <source>
        <dbReference type="Proteomes" id="UP001164020"/>
    </source>
</evidence>
<dbReference type="Pfam" id="PF04290">
    <property type="entry name" value="DctQ"/>
    <property type="match status" value="1"/>
</dbReference>
<keyword evidence="4 9" id="KW-0997">Cell inner membrane</keyword>
<protein>
    <recommendedName>
        <fullName evidence="9">TRAP transporter small permease protein</fullName>
    </recommendedName>
</protein>
<evidence type="ECO:0000256" key="4">
    <source>
        <dbReference type="ARBA" id="ARBA00022519"/>
    </source>
</evidence>
<evidence type="ECO:0000259" key="10">
    <source>
        <dbReference type="Pfam" id="PF04290"/>
    </source>
</evidence>
<name>A0ABY7BZ65_9HYPH</name>
<evidence type="ECO:0000313" key="11">
    <source>
        <dbReference type="EMBL" id="WAP67813.1"/>
    </source>
</evidence>
<evidence type="ECO:0000256" key="3">
    <source>
        <dbReference type="ARBA" id="ARBA00022475"/>
    </source>
</evidence>
<feature type="transmembrane region" description="Helical" evidence="9">
    <location>
        <begin position="138"/>
        <end position="163"/>
    </location>
</feature>
<keyword evidence="12" id="KW-1185">Reference proteome</keyword>
<accession>A0ABY7BZ65</accession>
<dbReference type="InterPro" id="IPR055348">
    <property type="entry name" value="DctQ"/>
</dbReference>
<sequence>MPTNPVSAYLGPLARLFALVAGYAVLGLSLLITTEVFLRKMFNVSLQGSAEFGGYTLATLAAFGFAYTWLDRSHTRVEILLERLPRGVRRVLDLISVLSITAMAVFMAWRGWAAMADSVAYGSLSGTPLMTPLWQPQAVWVLGLIFFALVAAATAVHALVLFVTGAPGLAEAYGAKSLGEELKEHAAQLNERGTGQ</sequence>
<comment type="subunit">
    <text evidence="9">The complex comprises the extracytoplasmic solute receptor protein and the two transmembrane proteins.</text>
</comment>
<feature type="transmembrane region" description="Helical" evidence="9">
    <location>
        <begin position="12"/>
        <end position="32"/>
    </location>
</feature>
<gene>
    <name evidence="11" type="ORF">OH818_20445</name>
</gene>
<evidence type="ECO:0000256" key="6">
    <source>
        <dbReference type="ARBA" id="ARBA00022989"/>
    </source>
</evidence>
<comment type="subcellular location">
    <subcellularLocation>
        <location evidence="1 9">Cell inner membrane</location>
        <topology evidence="1 9">Multi-pass membrane protein</topology>
    </subcellularLocation>
</comment>
<feature type="transmembrane region" description="Helical" evidence="9">
    <location>
        <begin position="52"/>
        <end position="70"/>
    </location>
</feature>
<proteinExistence type="inferred from homology"/>
<evidence type="ECO:0000256" key="5">
    <source>
        <dbReference type="ARBA" id="ARBA00022692"/>
    </source>
</evidence>
<reference evidence="11" key="1">
    <citation type="submission" date="2022-12" db="EMBL/GenBank/DDBJ databases">
        <title>Jiella pelagia sp. nov., isolated from phosphonate enriched culture of Northwest Pacific surface seawater.</title>
        <authorList>
            <person name="Shin D.Y."/>
            <person name="Hwang C.Y."/>
        </authorList>
    </citation>
    <scope>NUCLEOTIDE SEQUENCE</scope>
    <source>
        <strain evidence="11">HL-NP1</strain>
    </source>
</reference>
<dbReference type="RefSeq" id="WP_268880285.1">
    <property type="nucleotide sequence ID" value="NZ_CP114029.1"/>
</dbReference>
<evidence type="ECO:0000256" key="9">
    <source>
        <dbReference type="RuleBase" id="RU369079"/>
    </source>
</evidence>
<dbReference type="PANTHER" id="PTHR35011">
    <property type="entry name" value="2,3-DIKETO-L-GULONATE TRAP TRANSPORTER SMALL PERMEASE PROTEIN YIAM"/>
    <property type="match status" value="1"/>
</dbReference>
<keyword evidence="3" id="KW-1003">Cell membrane</keyword>
<dbReference type="InterPro" id="IPR007387">
    <property type="entry name" value="TRAP_DctQ"/>
</dbReference>
<dbReference type="PANTHER" id="PTHR35011:SF10">
    <property type="entry name" value="TRAP TRANSPORTER SMALL PERMEASE PROTEIN"/>
    <property type="match status" value="1"/>
</dbReference>
<evidence type="ECO:0000256" key="7">
    <source>
        <dbReference type="ARBA" id="ARBA00023136"/>
    </source>
</evidence>
<dbReference type="EMBL" id="CP114029">
    <property type="protein sequence ID" value="WAP67813.1"/>
    <property type="molecule type" value="Genomic_DNA"/>
</dbReference>
<keyword evidence="2 9" id="KW-0813">Transport</keyword>
<dbReference type="Proteomes" id="UP001164020">
    <property type="component" value="Chromosome"/>
</dbReference>
<comment type="function">
    <text evidence="9">Part of the tripartite ATP-independent periplasmic (TRAP) transport system.</text>
</comment>